<comment type="similarity">
    <text evidence="1 2">Belongs to the fructosamine kinase family.</text>
</comment>
<sequence>MGVRTIRLGSNSIATIDLETAEDGTQRIVKSSEDPFALEAEATMLEHLRPHLRVPKVFEQSAGRLVMEYIPNDAACNGRCEEEIADALAHLHSIPAQGVFGFGSDTTIGPFRQRNRPRIRWVDFYREMRVLDFAAKAFDEGQIDKSLLGRIEKLAADFEQFLDEPEHSSLLHGDVWGGNVLTQNNHLAAFIDPACYYGHFEMELAFIGMFQTFGEAFYARYRAHRPIPEGFFEHRADLYRLYPYLVHVRAFGGSYLAGLEAILRRVGY</sequence>
<evidence type="ECO:0000256" key="1">
    <source>
        <dbReference type="ARBA" id="ARBA00009460"/>
    </source>
</evidence>
<name>A0ABZ3H755_9BACT</name>
<dbReference type="InterPro" id="IPR016477">
    <property type="entry name" value="Fructo-/Ketosamine-3-kinase"/>
</dbReference>
<dbReference type="EMBL" id="CP147920">
    <property type="protein sequence ID" value="XAU14370.1"/>
    <property type="molecule type" value="Genomic_DNA"/>
</dbReference>
<dbReference type="PANTHER" id="PTHR12149:SF8">
    <property type="entry name" value="PROTEIN-RIBULOSAMINE 3-KINASE"/>
    <property type="match status" value="1"/>
</dbReference>
<dbReference type="Gene3D" id="3.30.200.20">
    <property type="entry name" value="Phosphorylase Kinase, domain 1"/>
    <property type="match status" value="1"/>
</dbReference>
<keyword evidence="2" id="KW-0808">Transferase</keyword>
<protein>
    <submittedName>
        <fullName evidence="3">Fructosamine kinase family protein</fullName>
    </submittedName>
</protein>
<proteinExistence type="inferred from homology"/>
<keyword evidence="2 3" id="KW-0418">Kinase</keyword>
<dbReference type="InterPro" id="IPR011009">
    <property type="entry name" value="Kinase-like_dom_sf"/>
</dbReference>
<evidence type="ECO:0000313" key="4">
    <source>
        <dbReference type="Proteomes" id="UP001447842"/>
    </source>
</evidence>
<dbReference type="RefSeq" id="WP_345969446.1">
    <property type="nucleotide sequence ID" value="NZ_CP147920.1"/>
</dbReference>
<dbReference type="Proteomes" id="UP001447842">
    <property type="component" value="Chromosome"/>
</dbReference>
<accession>A0ABZ3H755</accession>
<dbReference type="Pfam" id="PF03881">
    <property type="entry name" value="Fructosamin_kin"/>
    <property type="match status" value="1"/>
</dbReference>
<dbReference type="PIRSF" id="PIRSF006221">
    <property type="entry name" value="Ketosamine-3-kinase"/>
    <property type="match status" value="1"/>
</dbReference>
<dbReference type="PANTHER" id="PTHR12149">
    <property type="entry name" value="FRUCTOSAMINE 3 KINASE-RELATED PROTEIN"/>
    <property type="match status" value="1"/>
</dbReference>
<evidence type="ECO:0000256" key="2">
    <source>
        <dbReference type="PIRNR" id="PIRNR006221"/>
    </source>
</evidence>
<dbReference type="GO" id="GO:0016301">
    <property type="term" value="F:kinase activity"/>
    <property type="evidence" value="ECO:0007669"/>
    <property type="project" value="UniProtKB-KW"/>
</dbReference>
<dbReference type="SUPFAM" id="SSF56112">
    <property type="entry name" value="Protein kinase-like (PK-like)"/>
    <property type="match status" value="1"/>
</dbReference>
<organism evidence="3 4">
    <name type="scientific">Sulfurimonas diazotrophicus</name>
    <dbReference type="NCBI Taxonomy" id="3131939"/>
    <lineage>
        <taxon>Bacteria</taxon>
        <taxon>Pseudomonadati</taxon>
        <taxon>Campylobacterota</taxon>
        <taxon>Epsilonproteobacteria</taxon>
        <taxon>Campylobacterales</taxon>
        <taxon>Sulfurimonadaceae</taxon>
        <taxon>Sulfurimonas</taxon>
    </lineage>
</organism>
<keyword evidence="4" id="KW-1185">Reference proteome</keyword>
<reference evidence="3 4" key="1">
    <citation type="submission" date="2024-03" db="EMBL/GenBank/DDBJ databases">
        <title>Sulfurimonas sp. HSL3-1.</title>
        <authorList>
            <person name="Wang S."/>
        </authorList>
    </citation>
    <scope>NUCLEOTIDE SEQUENCE [LARGE SCALE GENOMIC DNA]</scope>
    <source>
        <strain evidence="3 4">HSL3-1</strain>
    </source>
</reference>
<gene>
    <name evidence="3" type="ORF">WCY31_08910</name>
</gene>
<dbReference type="Gene3D" id="3.90.1200.10">
    <property type="match status" value="1"/>
</dbReference>
<evidence type="ECO:0000313" key="3">
    <source>
        <dbReference type="EMBL" id="XAU14370.1"/>
    </source>
</evidence>